<evidence type="ECO:0000313" key="3">
    <source>
        <dbReference type="Proteomes" id="UP000483362"/>
    </source>
</evidence>
<keyword evidence="3" id="KW-1185">Reference proteome</keyword>
<dbReference type="SUPFAM" id="SSF81296">
    <property type="entry name" value="E set domains"/>
    <property type="match status" value="1"/>
</dbReference>
<accession>A0A6L5X9A2</accession>
<dbReference type="InterPro" id="IPR050583">
    <property type="entry name" value="Mycobacterial_A85_antigen"/>
</dbReference>
<feature type="chain" id="PRO_5026794887" evidence="1">
    <location>
        <begin position="30"/>
        <end position="385"/>
    </location>
</feature>
<dbReference type="InterPro" id="IPR013783">
    <property type="entry name" value="Ig-like_fold"/>
</dbReference>
<protein>
    <submittedName>
        <fullName evidence="2">Esterase</fullName>
    </submittedName>
</protein>
<dbReference type="GO" id="GO:0016747">
    <property type="term" value="F:acyltransferase activity, transferring groups other than amino-acyl groups"/>
    <property type="evidence" value="ECO:0007669"/>
    <property type="project" value="TreeGrafter"/>
</dbReference>
<keyword evidence="1" id="KW-0732">Signal</keyword>
<dbReference type="RefSeq" id="WP_154327635.1">
    <property type="nucleotide sequence ID" value="NZ_CP045696.1"/>
</dbReference>
<dbReference type="Gene3D" id="3.40.50.1820">
    <property type="entry name" value="alpha/beta hydrolase"/>
    <property type="match status" value="1"/>
</dbReference>
<feature type="signal peptide" evidence="1">
    <location>
        <begin position="1"/>
        <end position="29"/>
    </location>
</feature>
<evidence type="ECO:0000256" key="1">
    <source>
        <dbReference type="SAM" id="SignalP"/>
    </source>
</evidence>
<organism evidence="2 3">
    <name type="scientific">Sodaliphilus pleomorphus</name>
    <dbReference type="NCBI Taxonomy" id="2606626"/>
    <lineage>
        <taxon>Bacteria</taxon>
        <taxon>Pseudomonadati</taxon>
        <taxon>Bacteroidota</taxon>
        <taxon>Bacteroidia</taxon>
        <taxon>Bacteroidales</taxon>
        <taxon>Muribaculaceae</taxon>
        <taxon>Sodaliphilus</taxon>
    </lineage>
</organism>
<dbReference type="EMBL" id="VULT01000005">
    <property type="protein sequence ID" value="MSS16959.1"/>
    <property type="molecule type" value="Genomic_DNA"/>
</dbReference>
<dbReference type="AlphaFoldDB" id="A0A6L5X9A2"/>
<dbReference type="Proteomes" id="UP000483362">
    <property type="component" value="Unassembled WGS sequence"/>
</dbReference>
<dbReference type="InterPro" id="IPR014756">
    <property type="entry name" value="Ig_E-set"/>
</dbReference>
<dbReference type="Pfam" id="PF00756">
    <property type="entry name" value="Esterase"/>
    <property type="match status" value="1"/>
</dbReference>
<reference evidence="2 3" key="1">
    <citation type="submission" date="2019-08" db="EMBL/GenBank/DDBJ databases">
        <title>In-depth cultivation of the pig gut microbiome towards novel bacterial diversity and tailored functional studies.</title>
        <authorList>
            <person name="Wylensek D."/>
            <person name="Hitch T.C.A."/>
            <person name="Clavel T."/>
        </authorList>
    </citation>
    <scope>NUCLEOTIDE SEQUENCE [LARGE SCALE GENOMIC DNA]</scope>
    <source>
        <strain evidence="2 3">Oil-RF-744-WCA-WT-10</strain>
    </source>
</reference>
<proteinExistence type="predicted"/>
<dbReference type="CDD" id="cd02858">
    <property type="entry name" value="E_set_Esterase_N"/>
    <property type="match status" value="1"/>
</dbReference>
<comment type="caution">
    <text evidence="2">The sequence shown here is derived from an EMBL/GenBank/DDBJ whole genome shotgun (WGS) entry which is preliminary data.</text>
</comment>
<dbReference type="InterPro" id="IPR029058">
    <property type="entry name" value="AB_hydrolase_fold"/>
</dbReference>
<sequence>MKPKQILNAASAILSLALVFSPLATHAQAQGTRSIWNIPSAQYPMVDDQGRATFKLTAPNAHSVQVTIHKTTYEMTRATDSVWTLTTPALPKGFHYYFMTIDGVKTIDPNSQTFFAYSREAGGLEIPEGSEGDYYRPQRGIAHGQLRTIEYYATSSGTWRTAIVYTPAGYDQSGNHRYPVLYLQHGMGEDHTGWTRQGMMQHIIDNLTAAGTATPMIVVMESGDINVPKKEKEHFVEITKYGTSFYRTFIADLVPMIDSTFRTIPDRDHRAMAGLSWGGHQALDIVVPHLDMFAYIGLFSGAVYGLDVHKNYGGIMSDAKTFNSKLRCFFIGYGTDENVGQTKLRKELDDNGIHYTPFISQGTAHEWLTWRRCLKEFLPLIFKSK</sequence>
<evidence type="ECO:0000313" key="2">
    <source>
        <dbReference type="EMBL" id="MSS16959.1"/>
    </source>
</evidence>
<dbReference type="PANTHER" id="PTHR48098">
    <property type="entry name" value="ENTEROCHELIN ESTERASE-RELATED"/>
    <property type="match status" value="1"/>
</dbReference>
<name>A0A6L5X9A2_9BACT</name>
<gene>
    <name evidence="2" type="ORF">FYJ29_04140</name>
</gene>
<dbReference type="Gene3D" id="2.60.40.10">
    <property type="entry name" value="Immunoglobulins"/>
    <property type="match status" value="1"/>
</dbReference>
<dbReference type="SUPFAM" id="SSF53474">
    <property type="entry name" value="alpha/beta-Hydrolases"/>
    <property type="match status" value="1"/>
</dbReference>
<dbReference type="InterPro" id="IPR000801">
    <property type="entry name" value="Esterase-like"/>
</dbReference>
<dbReference type="PANTHER" id="PTHR48098:SF1">
    <property type="entry name" value="DIACYLGLYCEROL ACYLTRANSFERASE_MYCOLYLTRANSFERASE AG85A"/>
    <property type="match status" value="1"/>
</dbReference>